<evidence type="ECO:0000256" key="5">
    <source>
        <dbReference type="ARBA" id="ARBA00023180"/>
    </source>
</evidence>
<gene>
    <name evidence="11" type="ORF">SNE40_000850</name>
</gene>
<evidence type="ECO:0000256" key="2">
    <source>
        <dbReference type="ARBA" id="ARBA00006557"/>
    </source>
</evidence>
<feature type="binding site" evidence="7">
    <location>
        <position position="301"/>
    </location>
    <ligand>
        <name>ATP</name>
        <dbReference type="ChEBI" id="CHEBI:30616"/>
    </ligand>
</feature>
<feature type="active site" evidence="6">
    <location>
        <position position="296"/>
    </location>
</feature>
<dbReference type="Proteomes" id="UP001347796">
    <property type="component" value="Unassembled WGS sequence"/>
</dbReference>
<accession>A0AAN8KI05</accession>
<keyword evidence="7" id="KW-0067">ATP-binding</keyword>
<feature type="binding site" evidence="7">
    <location>
        <position position="129"/>
    </location>
    <ligand>
        <name>ATP</name>
        <dbReference type="ChEBI" id="CHEBI:30616"/>
    </ligand>
</feature>
<dbReference type="GO" id="GO:0005794">
    <property type="term" value="C:Golgi apparatus"/>
    <property type="evidence" value="ECO:0007669"/>
    <property type="project" value="UniProtKB-SubCell"/>
</dbReference>
<dbReference type="EMBL" id="JAZGQO010000001">
    <property type="protein sequence ID" value="KAK6195413.1"/>
    <property type="molecule type" value="Genomic_DNA"/>
</dbReference>
<keyword evidence="8" id="KW-0479">Metal-binding</keyword>
<dbReference type="InterPro" id="IPR024869">
    <property type="entry name" value="FAM20"/>
</dbReference>
<keyword evidence="5" id="KW-0325">Glycoprotein</keyword>
<dbReference type="AlphaFoldDB" id="A0AAN8KI05"/>
<dbReference type="InterPro" id="IPR009581">
    <property type="entry name" value="FAM20_C"/>
</dbReference>
<keyword evidence="12" id="KW-1185">Reference proteome</keyword>
<keyword evidence="9" id="KW-0472">Membrane</keyword>
<keyword evidence="8" id="KW-0464">Manganese</keyword>
<keyword evidence="7" id="KW-0547">Nucleotide-binding</keyword>
<feature type="transmembrane region" description="Helical" evidence="9">
    <location>
        <begin position="7"/>
        <end position="24"/>
    </location>
</feature>
<evidence type="ECO:0000256" key="7">
    <source>
        <dbReference type="PIRSR" id="PIRSR624869-2"/>
    </source>
</evidence>
<feature type="binding site" evidence="8">
    <location>
        <position position="315"/>
    </location>
    <ligand>
        <name>Mn(2+)</name>
        <dbReference type="ChEBI" id="CHEBI:29035"/>
    </ligand>
</feature>
<organism evidence="11 12">
    <name type="scientific">Patella caerulea</name>
    <name type="common">Rayed Mediterranean limpet</name>
    <dbReference type="NCBI Taxonomy" id="87958"/>
    <lineage>
        <taxon>Eukaryota</taxon>
        <taxon>Metazoa</taxon>
        <taxon>Spiralia</taxon>
        <taxon>Lophotrochozoa</taxon>
        <taxon>Mollusca</taxon>
        <taxon>Gastropoda</taxon>
        <taxon>Patellogastropoda</taxon>
        <taxon>Patelloidea</taxon>
        <taxon>Patellidae</taxon>
        <taxon>Patella</taxon>
    </lineage>
</organism>
<feature type="binding site" evidence="8">
    <location>
        <position position="148"/>
    </location>
    <ligand>
        <name>Mn(2+)</name>
        <dbReference type="ChEBI" id="CHEBI:29035"/>
    </ligand>
</feature>
<keyword evidence="9" id="KW-0812">Transmembrane</keyword>
<feature type="binding site" evidence="7">
    <location>
        <position position="113"/>
    </location>
    <ligand>
        <name>ATP</name>
        <dbReference type="ChEBI" id="CHEBI:30616"/>
    </ligand>
</feature>
<dbReference type="Pfam" id="PF06702">
    <property type="entry name" value="Fam20C"/>
    <property type="match status" value="1"/>
</dbReference>
<dbReference type="PANTHER" id="PTHR12450:SF14">
    <property type="entry name" value="GLYCOSAMINOGLYCAN XYLOSYLKINASE"/>
    <property type="match status" value="1"/>
</dbReference>
<evidence type="ECO:0000313" key="11">
    <source>
        <dbReference type="EMBL" id="KAK6195413.1"/>
    </source>
</evidence>
<proteinExistence type="inferred from homology"/>
<comment type="caution">
    <text evidence="11">The sequence shown here is derived from an EMBL/GenBank/DDBJ whole genome shotgun (WGS) entry which is preliminary data.</text>
</comment>
<comment type="similarity">
    <text evidence="2">Belongs to the FAM20 family.</text>
</comment>
<dbReference type="PANTHER" id="PTHR12450">
    <property type="entry name" value="DENTIN MATRIX PROTEIN 4 PROTEIN FAM20"/>
    <property type="match status" value="1"/>
</dbReference>
<evidence type="ECO:0000259" key="10">
    <source>
        <dbReference type="Pfam" id="PF06702"/>
    </source>
</evidence>
<keyword evidence="9" id="KW-1133">Transmembrane helix</keyword>
<dbReference type="GO" id="GO:0005524">
    <property type="term" value="F:ATP binding"/>
    <property type="evidence" value="ECO:0007669"/>
    <property type="project" value="UniProtKB-KW"/>
</dbReference>
<comment type="cofactor">
    <cofactor evidence="8">
        <name>Mn(2+)</name>
        <dbReference type="ChEBI" id="CHEBI:29035"/>
    </cofactor>
</comment>
<dbReference type="GO" id="GO:0046872">
    <property type="term" value="F:metal ion binding"/>
    <property type="evidence" value="ECO:0007669"/>
    <property type="project" value="UniProtKB-KW"/>
</dbReference>
<dbReference type="GO" id="GO:0016773">
    <property type="term" value="F:phosphotransferase activity, alcohol group as acceptor"/>
    <property type="evidence" value="ECO:0007669"/>
    <property type="project" value="TreeGrafter"/>
</dbReference>
<evidence type="ECO:0000256" key="8">
    <source>
        <dbReference type="PIRSR" id="PIRSR624869-3"/>
    </source>
</evidence>
<keyword evidence="3" id="KW-0333">Golgi apparatus</keyword>
<feature type="domain" description="FAM20 C-terminal" evidence="10">
    <location>
        <begin position="194"/>
        <end position="403"/>
    </location>
</feature>
<feature type="binding site" evidence="7">
    <location>
        <position position="315"/>
    </location>
    <ligand>
        <name>ATP</name>
        <dbReference type="ChEBI" id="CHEBI:30616"/>
    </ligand>
</feature>
<evidence type="ECO:0000256" key="3">
    <source>
        <dbReference type="ARBA" id="ARBA00023034"/>
    </source>
</evidence>
<sequence length="407" mass="46580">MKLKTRIMVLGTLFFLLIIVYNILNHHAPSKHDRNITPFEKPELDKDDAIKEMIKKYKPDYDYKLKGSPWTLAASWVSDRQIHPEDIPELGAVLRAMSTRPITLADVGYKGTQLKMSLLLQGQQRVVFKPKWYTRDYVITDSPVSGTDRHNGEIAAFHLGRILQFRRTPLVSGRRVNMKTEIQGVGSKTLLNTFYTKDENMCFYGKCYYCKGPATGVCAEGEVLEGTVVLWMPSRFKLKLHKHPWSRTYREGKLASWETDDGYCRKVQMIDYYRDGPILLDIIDTAIFDYLVGNADRHHYETFHNTTETMLLLLDNGKSFGNPFHDERSILAPLYQCCSLRVKTWQRLLSLQGGILSSVLRGVLDGDPIAPVINDKHLIALDRRLKSALNEVDICISKYGMKVIVTS</sequence>
<evidence type="ECO:0000313" key="12">
    <source>
        <dbReference type="Proteomes" id="UP001347796"/>
    </source>
</evidence>
<evidence type="ECO:0000256" key="4">
    <source>
        <dbReference type="ARBA" id="ARBA00023157"/>
    </source>
</evidence>
<keyword evidence="4" id="KW-1015">Disulfide bond</keyword>
<comment type="subcellular location">
    <subcellularLocation>
        <location evidence="1">Golgi apparatus</location>
    </subcellularLocation>
</comment>
<evidence type="ECO:0000256" key="6">
    <source>
        <dbReference type="PIRSR" id="PIRSR624869-1"/>
    </source>
</evidence>
<protein>
    <recommendedName>
        <fullName evidence="10">FAM20 C-terminal domain-containing protein</fullName>
    </recommendedName>
</protein>
<evidence type="ECO:0000256" key="1">
    <source>
        <dbReference type="ARBA" id="ARBA00004555"/>
    </source>
</evidence>
<name>A0AAN8KI05_PATCE</name>
<evidence type="ECO:0000256" key="9">
    <source>
        <dbReference type="SAM" id="Phobius"/>
    </source>
</evidence>
<reference evidence="11 12" key="1">
    <citation type="submission" date="2024-01" db="EMBL/GenBank/DDBJ databases">
        <title>The genome of the rayed Mediterranean limpet Patella caerulea (Linnaeus, 1758).</title>
        <authorList>
            <person name="Anh-Thu Weber A."/>
            <person name="Halstead-Nussloch G."/>
        </authorList>
    </citation>
    <scope>NUCLEOTIDE SEQUENCE [LARGE SCALE GENOMIC DNA]</scope>
    <source>
        <strain evidence="11">AATW-2023a</strain>
        <tissue evidence="11">Whole specimen</tissue>
    </source>
</reference>